<evidence type="ECO:0000256" key="1">
    <source>
        <dbReference type="SAM" id="SignalP"/>
    </source>
</evidence>
<gene>
    <name evidence="5" type="ORF">B0T18DRAFT_468873</name>
</gene>
<dbReference type="InterPro" id="IPR049053">
    <property type="entry name" value="AFCA-like_C"/>
</dbReference>
<sequence length="776" mass="83675">MIPTALFIAAALISSPDGVLGDFDGSRFAWYSSDAANKFENALPIGNGRLGAMVFGGNTEKVVLNENSMWSGPWQDRVNKNARGAVDDVWKKLLAGSITAAGQSAMSNLAGDPTSPRAYQPVVNLVADFGHSSLGTNYTRWLDTYEGTTGVSYTLDGVTYTREYIASYPHGVLAFRFSSSMPGKLGVKLSLSREKSVTAQTASAARSGSSATSVVSLNANSGQSSGAINFWSEARIANAGGTVTSDGKTVSVTGANTVDVFFDAETSYRYSDVSQAQTELKRKLDTAVTAGFVTVRAAAIQDFTNLISRTKLDLGSSGSAGTLPIPTRLSNFRKNPDADPQLVTLMFNFGRHALVSSSRDTGPRSLPANLQGLWNQDYSPPWQSKYTININLEMNYWPALITNLAETQKPVWDLLAMATPRAQAVAKAMYNCEGIVLHHNTDLWGDAAPVDKGTPYTIWPMGAAWLSHDMMEHYHFTLNTTFLRTTAFPTLVQTARFFFCHLREWNGYWTVGPSLSPEHAFLVPSGTSLTQANKAEGLDMSIEMDNQLLRQLFSNILTACAALLSTDTTCSLAATYLPKIRPPGISSRTGRIMEWRTDYPEQEPAHRHFSPLFGLYPAAQLTPSVNATLSGAAKRLVDHRMSSGSGSTGWSRAWAVGLYARLGEGDTAYKHVQEFTKKYPTGNLFGSDGGTGTAFQIDGNFGLTAGLAEMMVQSHGGNGRVHLLPAMPGKWTKGRVEGLVARGGSGKGEVNVDGKVYKGPVETVKGTKYEVRAKLA</sequence>
<dbReference type="InterPro" id="IPR008928">
    <property type="entry name" value="6-hairpin_glycosidase_sf"/>
</dbReference>
<organism evidence="5 6">
    <name type="scientific">Schizothecium vesticola</name>
    <dbReference type="NCBI Taxonomy" id="314040"/>
    <lineage>
        <taxon>Eukaryota</taxon>
        <taxon>Fungi</taxon>
        <taxon>Dikarya</taxon>
        <taxon>Ascomycota</taxon>
        <taxon>Pezizomycotina</taxon>
        <taxon>Sordariomycetes</taxon>
        <taxon>Sordariomycetidae</taxon>
        <taxon>Sordariales</taxon>
        <taxon>Schizotheciaceae</taxon>
        <taxon>Schizothecium</taxon>
    </lineage>
</organism>
<dbReference type="Pfam" id="PF21307">
    <property type="entry name" value="Glyco_hydro_95_C"/>
    <property type="match status" value="1"/>
</dbReference>
<evidence type="ECO:0000259" key="4">
    <source>
        <dbReference type="Pfam" id="PF22124"/>
    </source>
</evidence>
<dbReference type="InterPro" id="IPR027414">
    <property type="entry name" value="GH95_N_dom"/>
</dbReference>
<keyword evidence="5" id="KW-0378">Hydrolase</keyword>
<dbReference type="PIRSF" id="PIRSF007663">
    <property type="entry name" value="UCP007663"/>
    <property type="match status" value="1"/>
</dbReference>
<feature type="chain" id="PRO_5041290877" evidence="1">
    <location>
        <begin position="22"/>
        <end position="776"/>
    </location>
</feature>
<evidence type="ECO:0000259" key="3">
    <source>
        <dbReference type="Pfam" id="PF21307"/>
    </source>
</evidence>
<feature type="domain" description="Alpha fucosidase A-like C-terminal" evidence="3">
    <location>
        <begin position="713"/>
        <end position="747"/>
    </location>
</feature>
<accession>A0AA40K2F2</accession>
<keyword evidence="1" id="KW-0732">Signal</keyword>
<proteinExistence type="predicted"/>
<dbReference type="InterPro" id="IPR016518">
    <property type="entry name" value="Alpha-L-fucosidase"/>
</dbReference>
<evidence type="ECO:0000313" key="6">
    <source>
        <dbReference type="Proteomes" id="UP001172155"/>
    </source>
</evidence>
<protein>
    <submittedName>
        <fullName evidence="5">Six-hairpin glycosidase-like protein</fullName>
    </submittedName>
</protein>
<name>A0AA40K2F2_9PEZI</name>
<dbReference type="InterPro" id="IPR054363">
    <property type="entry name" value="GH95_cat"/>
</dbReference>
<dbReference type="PANTHER" id="PTHR31084">
    <property type="entry name" value="ALPHA-L-FUCOSIDASE 2"/>
    <property type="match status" value="1"/>
</dbReference>
<dbReference type="EMBL" id="JAUKUD010000005">
    <property type="protein sequence ID" value="KAK0743518.1"/>
    <property type="molecule type" value="Genomic_DNA"/>
</dbReference>
<dbReference type="GO" id="GO:0004560">
    <property type="term" value="F:alpha-L-fucosidase activity"/>
    <property type="evidence" value="ECO:0007669"/>
    <property type="project" value="InterPro"/>
</dbReference>
<dbReference type="Gene3D" id="1.50.10.10">
    <property type="match status" value="1"/>
</dbReference>
<dbReference type="SUPFAM" id="SSF48208">
    <property type="entry name" value="Six-hairpin glycosidases"/>
    <property type="match status" value="1"/>
</dbReference>
<feature type="signal peptide" evidence="1">
    <location>
        <begin position="1"/>
        <end position="21"/>
    </location>
</feature>
<dbReference type="GO" id="GO:0005975">
    <property type="term" value="P:carbohydrate metabolic process"/>
    <property type="evidence" value="ECO:0007669"/>
    <property type="project" value="InterPro"/>
</dbReference>
<keyword evidence="5" id="KW-0326">Glycosidase</keyword>
<dbReference type="PANTHER" id="PTHR31084:SF0">
    <property type="entry name" value="ALPHA-L-FUCOSIDASE 2"/>
    <property type="match status" value="1"/>
</dbReference>
<evidence type="ECO:0000259" key="2">
    <source>
        <dbReference type="Pfam" id="PF14498"/>
    </source>
</evidence>
<feature type="domain" description="Glycosyl hydrolase family 95 N-terminal" evidence="2">
    <location>
        <begin position="33"/>
        <end position="269"/>
    </location>
</feature>
<dbReference type="InterPro" id="IPR012341">
    <property type="entry name" value="6hp_glycosidase-like_sf"/>
</dbReference>
<comment type="caution">
    <text evidence="5">The sequence shown here is derived from an EMBL/GenBank/DDBJ whole genome shotgun (WGS) entry which is preliminary data.</text>
</comment>
<dbReference type="Pfam" id="PF14498">
    <property type="entry name" value="Glyco_hyd_65N_2"/>
    <property type="match status" value="1"/>
</dbReference>
<dbReference type="Proteomes" id="UP001172155">
    <property type="component" value="Unassembled WGS sequence"/>
</dbReference>
<reference evidence="5" key="1">
    <citation type="submission" date="2023-06" db="EMBL/GenBank/DDBJ databases">
        <title>Genome-scale phylogeny and comparative genomics of the fungal order Sordariales.</title>
        <authorList>
            <consortium name="Lawrence Berkeley National Laboratory"/>
            <person name="Hensen N."/>
            <person name="Bonometti L."/>
            <person name="Westerberg I."/>
            <person name="Brannstrom I.O."/>
            <person name="Guillou S."/>
            <person name="Cros-Aarteil S."/>
            <person name="Calhoun S."/>
            <person name="Haridas S."/>
            <person name="Kuo A."/>
            <person name="Mondo S."/>
            <person name="Pangilinan J."/>
            <person name="Riley R."/>
            <person name="LaButti K."/>
            <person name="Andreopoulos B."/>
            <person name="Lipzen A."/>
            <person name="Chen C."/>
            <person name="Yanf M."/>
            <person name="Daum C."/>
            <person name="Ng V."/>
            <person name="Clum A."/>
            <person name="Steindorff A."/>
            <person name="Ohm R."/>
            <person name="Martin F."/>
            <person name="Silar P."/>
            <person name="Natvig D."/>
            <person name="Lalanne C."/>
            <person name="Gautier V."/>
            <person name="Ament-velasquez S.L."/>
            <person name="Kruys A."/>
            <person name="Hutchinson M.I."/>
            <person name="Powell A.J."/>
            <person name="Barry K."/>
            <person name="Miller A.N."/>
            <person name="Grigoriev I.V."/>
            <person name="Debuchy R."/>
            <person name="Gladieux P."/>
            <person name="Thoren M.H."/>
            <person name="Johannesson H."/>
        </authorList>
    </citation>
    <scope>NUCLEOTIDE SEQUENCE</scope>
    <source>
        <strain evidence="5">SMH3187-1</strain>
    </source>
</reference>
<evidence type="ECO:0000313" key="5">
    <source>
        <dbReference type="EMBL" id="KAK0743518.1"/>
    </source>
</evidence>
<dbReference type="Pfam" id="PF22124">
    <property type="entry name" value="Glyco_hydro_95_cat"/>
    <property type="match status" value="1"/>
</dbReference>
<feature type="domain" description="Glycosyl hydrolase family 95 catalytic" evidence="4">
    <location>
        <begin position="294"/>
        <end position="711"/>
    </location>
</feature>
<keyword evidence="6" id="KW-1185">Reference proteome</keyword>
<dbReference type="AlphaFoldDB" id="A0AA40K2F2"/>